<keyword evidence="5" id="KW-0564">Palmitate</keyword>
<evidence type="ECO:0000256" key="2">
    <source>
        <dbReference type="ARBA" id="ARBA00022475"/>
    </source>
</evidence>
<evidence type="ECO:0000256" key="6">
    <source>
        <dbReference type="ARBA" id="ARBA00023288"/>
    </source>
</evidence>
<gene>
    <name evidence="8" type="ordered locus">Bcep18194_B0898</name>
</gene>
<reference evidence="8" key="1">
    <citation type="submission" date="2005-10" db="EMBL/GenBank/DDBJ databases">
        <title>Complete sequence of chromosome 2 of Burkholderia sp. 383.</title>
        <authorList>
            <consortium name="US DOE Joint Genome Institute"/>
            <person name="Copeland A."/>
            <person name="Lucas S."/>
            <person name="Lapidus A."/>
            <person name="Barry K."/>
            <person name="Detter J.C."/>
            <person name="Glavina T."/>
            <person name="Hammon N."/>
            <person name="Israni S."/>
            <person name="Pitluck S."/>
            <person name="Chain P."/>
            <person name="Malfatti S."/>
            <person name="Shin M."/>
            <person name="Vergez L."/>
            <person name="Schmutz J."/>
            <person name="Larimer F."/>
            <person name="Land M."/>
            <person name="Kyrpides N."/>
            <person name="Lykidis A."/>
            <person name="Richardson P."/>
        </authorList>
    </citation>
    <scope>NUCLEOTIDE SEQUENCE [LARGE SCALE GENOMIC DNA]</scope>
    <source>
        <strain evidence="8">383</strain>
    </source>
</reference>
<evidence type="ECO:0000313" key="9">
    <source>
        <dbReference type="Proteomes" id="UP000002705"/>
    </source>
</evidence>
<accession>Q398U9</accession>
<dbReference type="Proteomes" id="UP000002705">
    <property type="component" value="Chromosome 2"/>
</dbReference>
<evidence type="ECO:0000256" key="1">
    <source>
        <dbReference type="ARBA" id="ARBA00010296"/>
    </source>
</evidence>
<keyword evidence="7" id="KW-0812">Transmembrane</keyword>
<dbReference type="KEGG" id="bur:Bcep18194_B0898"/>
<sequence length="93" mass="9726">MARLTCDGFVLARGGRLRIIRSGPVPRISPGATPHTIRPSGLLIPRRMRMTRTIAAMLLVVTAALAGCNTVAGMGQDISKGGQAISDTAEKAK</sequence>
<dbReference type="HOGENOM" id="CLU_2394122_0_0_4"/>
<evidence type="ECO:0000256" key="3">
    <source>
        <dbReference type="ARBA" id="ARBA00022729"/>
    </source>
</evidence>
<comment type="similarity">
    <text evidence="1">Belongs to the EcnA/EcnB lipoprotein family.</text>
</comment>
<organism evidence="8 9">
    <name type="scientific">Burkholderia lata (strain ATCC 17760 / DSM 23089 / LMG 22485 / NCIMB 9086 / R18194 / 383)</name>
    <dbReference type="NCBI Taxonomy" id="482957"/>
    <lineage>
        <taxon>Bacteria</taxon>
        <taxon>Pseudomonadati</taxon>
        <taxon>Pseudomonadota</taxon>
        <taxon>Betaproteobacteria</taxon>
        <taxon>Burkholderiales</taxon>
        <taxon>Burkholderiaceae</taxon>
        <taxon>Burkholderia</taxon>
        <taxon>Burkholderia cepacia complex</taxon>
    </lineage>
</organism>
<keyword evidence="2" id="KW-1003">Cell membrane</keyword>
<dbReference type="PATRIC" id="fig|482957.22.peg.4530"/>
<evidence type="ECO:0000313" key="8">
    <source>
        <dbReference type="EMBL" id="ABB11012.1"/>
    </source>
</evidence>
<protein>
    <submittedName>
        <fullName evidence="8">Entericidin EcnAB</fullName>
    </submittedName>
</protein>
<dbReference type="InterPro" id="IPR012556">
    <property type="entry name" value="Entericidin"/>
</dbReference>
<evidence type="ECO:0000256" key="4">
    <source>
        <dbReference type="ARBA" id="ARBA00023136"/>
    </source>
</evidence>
<dbReference type="Pfam" id="PF08085">
    <property type="entry name" value="Entericidin"/>
    <property type="match status" value="1"/>
</dbReference>
<feature type="transmembrane region" description="Helical" evidence="7">
    <location>
        <begin position="54"/>
        <end position="72"/>
    </location>
</feature>
<evidence type="ECO:0000256" key="5">
    <source>
        <dbReference type="ARBA" id="ARBA00023139"/>
    </source>
</evidence>
<proteinExistence type="inferred from homology"/>
<keyword evidence="4 7" id="KW-0472">Membrane</keyword>
<keyword evidence="3" id="KW-0732">Signal</keyword>
<evidence type="ECO:0000256" key="7">
    <source>
        <dbReference type="SAM" id="Phobius"/>
    </source>
</evidence>
<keyword evidence="6" id="KW-0449">Lipoprotein</keyword>
<name>Q398U9_BURL3</name>
<dbReference type="GO" id="GO:0009636">
    <property type="term" value="P:response to toxic substance"/>
    <property type="evidence" value="ECO:0007669"/>
    <property type="project" value="InterPro"/>
</dbReference>
<keyword evidence="9" id="KW-1185">Reference proteome</keyword>
<dbReference type="GO" id="GO:0016020">
    <property type="term" value="C:membrane"/>
    <property type="evidence" value="ECO:0007669"/>
    <property type="project" value="InterPro"/>
</dbReference>
<keyword evidence="7" id="KW-1133">Transmembrane helix</keyword>
<dbReference type="AlphaFoldDB" id="Q398U9"/>
<dbReference type="EMBL" id="CP000152">
    <property type="protein sequence ID" value="ABB11012.1"/>
    <property type="molecule type" value="Genomic_DNA"/>
</dbReference>